<reference evidence="2" key="1">
    <citation type="journal article" date="2019" name="Environ. Microbiol.">
        <title>Fungal ecological strategies reflected in gene transcription - a case study of two litter decomposers.</title>
        <authorList>
            <person name="Barbi F."/>
            <person name="Kohler A."/>
            <person name="Barry K."/>
            <person name="Baskaran P."/>
            <person name="Daum C."/>
            <person name="Fauchery L."/>
            <person name="Ihrmark K."/>
            <person name="Kuo A."/>
            <person name="LaButti K."/>
            <person name="Lipzen A."/>
            <person name="Morin E."/>
            <person name="Grigoriev I.V."/>
            <person name="Henrissat B."/>
            <person name="Lindahl B."/>
            <person name="Martin F."/>
        </authorList>
    </citation>
    <scope>NUCLEOTIDE SEQUENCE</scope>
    <source>
        <strain evidence="2">JB14</strain>
    </source>
</reference>
<accession>A0A6A4H4A5</accession>
<evidence type="ECO:0000256" key="1">
    <source>
        <dbReference type="SAM" id="Phobius"/>
    </source>
</evidence>
<dbReference type="Proteomes" id="UP000799118">
    <property type="component" value="Unassembled WGS sequence"/>
</dbReference>
<feature type="transmembrane region" description="Helical" evidence="1">
    <location>
        <begin position="31"/>
        <end position="51"/>
    </location>
</feature>
<keyword evidence="1" id="KW-0812">Transmembrane</keyword>
<keyword evidence="1" id="KW-1133">Transmembrane helix</keyword>
<gene>
    <name evidence="2" type="ORF">BT96DRAFT_271409</name>
</gene>
<organism evidence="2 3">
    <name type="scientific">Gymnopus androsaceus JB14</name>
    <dbReference type="NCBI Taxonomy" id="1447944"/>
    <lineage>
        <taxon>Eukaryota</taxon>
        <taxon>Fungi</taxon>
        <taxon>Dikarya</taxon>
        <taxon>Basidiomycota</taxon>
        <taxon>Agaricomycotina</taxon>
        <taxon>Agaricomycetes</taxon>
        <taxon>Agaricomycetidae</taxon>
        <taxon>Agaricales</taxon>
        <taxon>Marasmiineae</taxon>
        <taxon>Omphalotaceae</taxon>
        <taxon>Gymnopus</taxon>
    </lineage>
</organism>
<keyword evidence="3" id="KW-1185">Reference proteome</keyword>
<dbReference type="AlphaFoldDB" id="A0A6A4H4A5"/>
<evidence type="ECO:0000313" key="3">
    <source>
        <dbReference type="Proteomes" id="UP000799118"/>
    </source>
</evidence>
<proteinExistence type="predicted"/>
<protein>
    <submittedName>
        <fullName evidence="2">Uncharacterized protein</fullName>
    </submittedName>
</protein>
<evidence type="ECO:0000313" key="2">
    <source>
        <dbReference type="EMBL" id="KAE9392583.1"/>
    </source>
</evidence>
<dbReference type="EMBL" id="ML769592">
    <property type="protein sequence ID" value="KAE9392583.1"/>
    <property type="molecule type" value="Genomic_DNA"/>
</dbReference>
<keyword evidence="1" id="KW-0472">Membrane</keyword>
<sequence length="74" mass="8762">MYSNVPVGNLWTTWQAGQSIRTFLRCTDFCYFPMCRACALVFFTFFSLVMVEYHYSKSLILRPYSGLLELARYH</sequence>
<name>A0A6A4H4A5_9AGAR</name>